<evidence type="ECO:0000313" key="3">
    <source>
        <dbReference type="EMBL" id="OCT82993.1"/>
    </source>
</evidence>
<dbReference type="AlphaFoldDB" id="A0A974D0X9"/>
<sequence length="61" mass="7382">MHTDRMRHPIAHAHKQSQRHGLQTGLGVGSSERFRFRRRELQLWGVVIYKFFIRFLHVKVK</sequence>
<evidence type="ECO:0000256" key="1">
    <source>
        <dbReference type="SAM" id="MobiDB-lite"/>
    </source>
</evidence>
<proteinExistence type="predicted"/>
<feature type="compositionally biased region" description="Basic residues" evidence="1">
    <location>
        <begin position="8"/>
        <end position="18"/>
    </location>
</feature>
<reference evidence="4" key="1">
    <citation type="journal article" date="2016" name="Nature">
        <title>Genome evolution in the allotetraploid frog Xenopus laevis.</title>
        <authorList>
            <person name="Session A.M."/>
            <person name="Uno Y."/>
            <person name="Kwon T."/>
            <person name="Chapman J.A."/>
            <person name="Toyoda A."/>
            <person name="Takahashi S."/>
            <person name="Fukui A."/>
            <person name="Hikosaka A."/>
            <person name="Suzuki A."/>
            <person name="Kondo M."/>
            <person name="van Heeringen S.J."/>
            <person name="Quigley I."/>
            <person name="Heinz S."/>
            <person name="Ogino H."/>
            <person name="Ochi H."/>
            <person name="Hellsten U."/>
            <person name="Lyons J.B."/>
            <person name="Simakov O."/>
            <person name="Putnam N."/>
            <person name="Stites J."/>
            <person name="Kuroki Y."/>
            <person name="Tanaka T."/>
            <person name="Michiue T."/>
            <person name="Watanabe M."/>
            <person name="Bogdanovic O."/>
            <person name="Lister R."/>
            <person name="Georgiou G."/>
            <person name="Paranjpe S.S."/>
            <person name="van Kruijsbergen I."/>
            <person name="Shu S."/>
            <person name="Carlson J."/>
            <person name="Kinoshita T."/>
            <person name="Ohta Y."/>
            <person name="Mawaribuchi S."/>
            <person name="Jenkins J."/>
            <person name="Grimwood J."/>
            <person name="Schmutz J."/>
            <person name="Mitros T."/>
            <person name="Mozaffari S.V."/>
            <person name="Suzuki Y."/>
            <person name="Haramoto Y."/>
            <person name="Yamamoto T.S."/>
            <person name="Takagi C."/>
            <person name="Heald R."/>
            <person name="Miller K."/>
            <person name="Haudenschild C."/>
            <person name="Kitzman J."/>
            <person name="Nakayama T."/>
            <person name="Izutsu Y."/>
            <person name="Robert J."/>
            <person name="Fortriede J."/>
            <person name="Burns K."/>
            <person name="Lotay V."/>
            <person name="Karimi K."/>
            <person name="Yasuoka Y."/>
            <person name="Dichmann D.S."/>
            <person name="Flajnik M.F."/>
            <person name="Houston D.W."/>
            <person name="Shendure J."/>
            <person name="DuPasquier L."/>
            <person name="Vize P.D."/>
            <person name="Zorn A.M."/>
            <person name="Ito M."/>
            <person name="Marcotte E.M."/>
            <person name="Wallingford J.B."/>
            <person name="Ito Y."/>
            <person name="Asashima M."/>
            <person name="Ueno N."/>
            <person name="Matsuda Y."/>
            <person name="Veenstra G.J."/>
            <person name="Fujiyama A."/>
            <person name="Harland R.M."/>
            <person name="Taira M."/>
            <person name="Rokhsar D.S."/>
        </authorList>
    </citation>
    <scope>NUCLEOTIDE SEQUENCE [LARGE SCALE GENOMIC DNA]</scope>
    <source>
        <strain evidence="4">J</strain>
    </source>
</reference>
<feature type="region of interest" description="Disordered" evidence="1">
    <location>
        <begin position="1"/>
        <end position="26"/>
    </location>
</feature>
<keyword evidence="2" id="KW-0812">Transmembrane</keyword>
<name>A0A974D0X9_XENLA</name>
<gene>
    <name evidence="3" type="ORF">XELAEV_18025530mg</name>
</gene>
<dbReference type="Proteomes" id="UP000694892">
    <property type="component" value="Chromosome 4S"/>
</dbReference>
<evidence type="ECO:0000256" key="2">
    <source>
        <dbReference type="SAM" id="Phobius"/>
    </source>
</evidence>
<evidence type="ECO:0000313" key="4">
    <source>
        <dbReference type="Proteomes" id="UP000694892"/>
    </source>
</evidence>
<organism evidence="3 4">
    <name type="scientific">Xenopus laevis</name>
    <name type="common">African clawed frog</name>
    <dbReference type="NCBI Taxonomy" id="8355"/>
    <lineage>
        <taxon>Eukaryota</taxon>
        <taxon>Metazoa</taxon>
        <taxon>Chordata</taxon>
        <taxon>Craniata</taxon>
        <taxon>Vertebrata</taxon>
        <taxon>Euteleostomi</taxon>
        <taxon>Amphibia</taxon>
        <taxon>Batrachia</taxon>
        <taxon>Anura</taxon>
        <taxon>Pipoidea</taxon>
        <taxon>Pipidae</taxon>
        <taxon>Xenopodinae</taxon>
        <taxon>Xenopus</taxon>
        <taxon>Xenopus</taxon>
    </lineage>
</organism>
<keyword evidence="2" id="KW-0472">Membrane</keyword>
<keyword evidence="2" id="KW-1133">Transmembrane helix</keyword>
<dbReference type="EMBL" id="CM004473">
    <property type="protein sequence ID" value="OCT82993.1"/>
    <property type="molecule type" value="Genomic_DNA"/>
</dbReference>
<feature type="transmembrane region" description="Helical" evidence="2">
    <location>
        <begin position="41"/>
        <end position="58"/>
    </location>
</feature>
<accession>A0A974D0X9</accession>
<protein>
    <submittedName>
        <fullName evidence="3">Uncharacterized protein</fullName>
    </submittedName>
</protein>